<protein>
    <submittedName>
        <fullName evidence="1">Phosphate dikinase chloroplastic-like</fullName>
    </submittedName>
</protein>
<organism evidence="1 2">
    <name type="scientific">Trifolium pratense</name>
    <name type="common">Red clover</name>
    <dbReference type="NCBI Taxonomy" id="57577"/>
    <lineage>
        <taxon>Eukaryota</taxon>
        <taxon>Viridiplantae</taxon>
        <taxon>Streptophyta</taxon>
        <taxon>Embryophyta</taxon>
        <taxon>Tracheophyta</taxon>
        <taxon>Spermatophyta</taxon>
        <taxon>Magnoliopsida</taxon>
        <taxon>eudicotyledons</taxon>
        <taxon>Gunneridae</taxon>
        <taxon>Pentapetalae</taxon>
        <taxon>rosids</taxon>
        <taxon>fabids</taxon>
        <taxon>Fabales</taxon>
        <taxon>Fabaceae</taxon>
        <taxon>Papilionoideae</taxon>
        <taxon>50 kb inversion clade</taxon>
        <taxon>NPAAA clade</taxon>
        <taxon>Hologalegina</taxon>
        <taxon>IRL clade</taxon>
        <taxon>Trifolieae</taxon>
        <taxon>Trifolium</taxon>
    </lineage>
</organism>
<evidence type="ECO:0000313" key="1">
    <source>
        <dbReference type="EMBL" id="PNY13218.1"/>
    </source>
</evidence>
<feature type="non-terminal residue" evidence="1">
    <location>
        <position position="79"/>
    </location>
</feature>
<sequence>MSSIVKGMIIRNTPDLCSSNNRLLNGVGSCGRRSTRVQWKDLQLRLRSSTWKGRRTTTYQLPIRGQAILTPTTPPTTRK</sequence>
<keyword evidence="1" id="KW-0418">Kinase</keyword>
<gene>
    <name evidence="1" type="ORF">L195_g009867</name>
</gene>
<dbReference type="ExpressionAtlas" id="A0A2K3PD48">
    <property type="expression patterns" value="baseline"/>
</dbReference>
<dbReference type="Proteomes" id="UP000236291">
    <property type="component" value="Unassembled WGS sequence"/>
</dbReference>
<comment type="caution">
    <text evidence="1">The sequence shown here is derived from an EMBL/GenBank/DDBJ whole genome shotgun (WGS) entry which is preliminary data.</text>
</comment>
<evidence type="ECO:0000313" key="2">
    <source>
        <dbReference type="Proteomes" id="UP000236291"/>
    </source>
</evidence>
<reference evidence="1 2" key="1">
    <citation type="journal article" date="2014" name="Am. J. Bot.">
        <title>Genome assembly and annotation for red clover (Trifolium pratense; Fabaceae).</title>
        <authorList>
            <person name="Istvanek J."/>
            <person name="Jaros M."/>
            <person name="Krenek A."/>
            <person name="Repkova J."/>
        </authorList>
    </citation>
    <scope>NUCLEOTIDE SEQUENCE [LARGE SCALE GENOMIC DNA]</scope>
    <source>
        <strain evidence="2">cv. Tatra</strain>
        <tissue evidence="1">Young leaves</tissue>
    </source>
</reference>
<keyword evidence="1" id="KW-0808">Transferase</keyword>
<dbReference type="AlphaFoldDB" id="A0A2K3PD48"/>
<name>A0A2K3PD48_TRIPR</name>
<proteinExistence type="predicted"/>
<dbReference type="GO" id="GO:0016301">
    <property type="term" value="F:kinase activity"/>
    <property type="evidence" value="ECO:0007669"/>
    <property type="project" value="UniProtKB-KW"/>
</dbReference>
<accession>A0A2K3PD48</accession>
<reference evidence="1 2" key="2">
    <citation type="journal article" date="2017" name="Front. Plant Sci.">
        <title>Gene Classification and Mining of Molecular Markers Useful in Red Clover (Trifolium pratense) Breeding.</title>
        <authorList>
            <person name="Istvanek J."/>
            <person name="Dluhosova J."/>
            <person name="Dluhos P."/>
            <person name="Patkova L."/>
            <person name="Nedelnik J."/>
            <person name="Repkova J."/>
        </authorList>
    </citation>
    <scope>NUCLEOTIDE SEQUENCE [LARGE SCALE GENOMIC DNA]</scope>
    <source>
        <strain evidence="2">cv. Tatra</strain>
        <tissue evidence="1">Young leaves</tissue>
    </source>
</reference>
<dbReference type="EMBL" id="ASHM01005906">
    <property type="protein sequence ID" value="PNY13218.1"/>
    <property type="molecule type" value="Genomic_DNA"/>
</dbReference>